<feature type="region of interest" description="Disordered" evidence="5">
    <location>
        <begin position="168"/>
        <end position="190"/>
    </location>
</feature>
<keyword evidence="4" id="KW-0175">Coiled coil</keyword>
<dbReference type="InterPro" id="IPR021838">
    <property type="entry name" value="DUF3431"/>
</dbReference>
<dbReference type="PANTHER" id="PTHR37490:SF3">
    <property type="entry name" value="DUF3431 DOMAIN CONTAINING PROTEIN"/>
    <property type="match status" value="1"/>
</dbReference>
<dbReference type="OrthoDB" id="426718at2759"/>
<evidence type="ECO:0000256" key="6">
    <source>
        <dbReference type="SAM" id="Phobius"/>
    </source>
</evidence>
<feature type="transmembrane region" description="Helical" evidence="6">
    <location>
        <begin position="240"/>
        <end position="260"/>
    </location>
</feature>
<evidence type="ECO:0000256" key="5">
    <source>
        <dbReference type="SAM" id="MobiDB-lite"/>
    </source>
</evidence>
<keyword evidence="1 6" id="KW-0472">Membrane</keyword>
<dbReference type="EMBL" id="JACBAE010001405">
    <property type="protein sequence ID" value="KAF7154908.1"/>
    <property type="molecule type" value="Genomic_DNA"/>
</dbReference>
<gene>
    <name evidence="7" type="ORF">CNMCM5623_003166</name>
</gene>
<comment type="subcellular location">
    <subcellularLocation>
        <location evidence="3">Peroxisome membrane</location>
    </subcellularLocation>
</comment>
<dbReference type="AlphaFoldDB" id="A0A8H6PIQ4"/>
<evidence type="ECO:0000256" key="3">
    <source>
        <dbReference type="ARBA" id="ARBA00046271"/>
    </source>
</evidence>
<name>A0A8H6PIQ4_9EURO</name>
<sequence length="593" mass="66675">MAVKAPHPPARSTPSAIKQFSNFTRTGAGLEKTLRLIQALATIVIETSIDNETVTTWSTAKSQLALTRRFFRFFNFLDCFERVYALLGSSSSSSAADGFPTTLIELGRWTCLGLYFLLEDCTILHAMNVYPVYWNRPVLVEAYKFWFYALALSIVGAMWGLLFASGSGSVGKAQQDEKKGGGSKERKDGGSGPLMKRIVVDGCDLLIPGVFLGWIKVSEVVVGMAMVYESIMTVLAQTRHLRIWIITAAVTAFLLVSFYLSTQRSSATTPIQRHPDNIVTDATTSTASASSRPTSSLQLPDKAFTRTVVIAKLEEEDASWIDTLVQTDPHLSSAVYTVDNPNATLTVPQNKGHEVMVYLTYIIDHYASLSDVTLFMHAHQYTWHNNDLLNSNSALQVRRLRSEYVLRNGYINLRCHLDPGCPDHIHPTVAGDDLLNIPEAAVFGNSWQELFPEDPVPSVLSQPCCGQFAVSAERIRTVTLERYVRYREWLLATPLEDKLSGRVWEYLWQWLFTGREEFCSDEQLCYCEGYGVCFGDGEYEGYFRLRDESRELERRVEELNQSEASVEEDIRSLKDHIDELHQKMNAIKSKAVS</sequence>
<comment type="caution">
    <text evidence="7">The sequence shown here is derived from an EMBL/GenBank/DDBJ whole genome shotgun (WGS) entry which is preliminary data.</text>
</comment>
<feature type="transmembrane region" description="Helical" evidence="6">
    <location>
        <begin position="145"/>
        <end position="164"/>
    </location>
</feature>
<dbReference type="Pfam" id="PF11913">
    <property type="entry name" value="DUF3431"/>
    <property type="match status" value="1"/>
</dbReference>
<dbReference type="PANTHER" id="PTHR37490">
    <property type="entry name" value="EXPRESSED PROTEIN"/>
    <property type="match status" value="1"/>
</dbReference>
<dbReference type="GO" id="GO:0016559">
    <property type="term" value="P:peroxisome fission"/>
    <property type="evidence" value="ECO:0007669"/>
    <property type="project" value="InterPro"/>
</dbReference>
<organism evidence="7 8">
    <name type="scientific">Aspergillus felis</name>
    <dbReference type="NCBI Taxonomy" id="1287682"/>
    <lineage>
        <taxon>Eukaryota</taxon>
        <taxon>Fungi</taxon>
        <taxon>Dikarya</taxon>
        <taxon>Ascomycota</taxon>
        <taxon>Pezizomycotina</taxon>
        <taxon>Eurotiomycetes</taxon>
        <taxon>Eurotiomycetidae</taxon>
        <taxon>Eurotiales</taxon>
        <taxon>Aspergillaceae</taxon>
        <taxon>Aspergillus</taxon>
        <taxon>Aspergillus subgen. Fumigati</taxon>
    </lineage>
</organism>
<proteinExistence type="predicted"/>
<reference evidence="7" key="1">
    <citation type="submission" date="2020-06" db="EMBL/GenBank/DDBJ databases">
        <title>Draft genome sequences of strains closely related to Aspergillus parafelis and Aspergillus hiratsukae.</title>
        <authorList>
            <person name="Dos Santos R.A.C."/>
            <person name="Rivero-Menendez O."/>
            <person name="Steenwyk J.L."/>
            <person name="Mead M.E."/>
            <person name="Goldman G.H."/>
            <person name="Alastruey-Izquierdo A."/>
            <person name="Rokas A."/>
        </authorList>
    </citation>
    <scope>NUCLEOTIDE SEQUENCE</scope>
    <source>
        <strain evidence="7">CNM-CM5623</strain>
    </source>
</reference>
<feature type="compositionally biased region" description="Basic and acidic residues" evidence="5">
    <location>
        <begin position="174"/>
        <end position="189"/>
    </location>
</feature>
<dbReference type="Pfam" id="PF05648">
    <property type="entry name" value="PEX11"/>
    <property type="match status" value="1"/>
</dbReference>
<evidence type="ECO:0000313" key="7">
    <source>
        <dbReference type="EMBL" id="KAF7154908.1"/>
    </source>
</evidence>
<dbReference type="Proteomes" id="UP000654922">
    <property type="component" value="Unassembled WGS sequence"/>
</dbReference>
<keyword evidence="6" id="KW-0812">Transmembrane</keyword>
<accession>A0A8H6PIQ4</accession>
<dbReference type="GO" id="GO:0005778">
    <property type="term" value="C:peroxisomal membrane"/>
    <property type="evidence" value="ECO:0007669"/>
    <property type="project" value="UniProtKB-SubCell"/>
</dbReference>
<keyword evidence="2" id="KW-0576">Peroxisome</keyword>
<evidence type="ECO:0000256" key="4">
    <source>
        <dbReference type="SAM" id="Coils"/>
    </source>
</evidence>
<evidence type="ECO:0000256" key="2">
    <source>
        <dbReference type="ARBA" id="ARBA00023140"/>
    </source>
</evidence>
<evidence type="ECO:0000313" key="8">
    <source>
        <dbReference type="Proteomes" id="UP000654922"/>
    </source>
</evidence>
<evidence type="ECO:0000256" key="1">
    <source>
        <dbReference type="ARBA" id="ARBA00023136"/>
    </source>
</evidence>
<protein>
    <submittedName>
        <fullName evidence="7">Uncharacterized protein</fullName>
    </submittedName>
</protein>
<dbReference type="InterPro" id="IPR008733">
    <property type="entry name" value="PEX11"/>
</dbReference>
<feature type="transmembrane region" description="Helical" evidence="6">
    <location>
        <begin position="205"/>
        <end position="228"/>
    </location>
</feature>
<keyword evidence="6" id="KW-1133">Transmembrane helix</keyword>
<feature type="coiled-coil region" evidence="4">
    <location>
        <begin position="542"/>
        <end position="590"/>
    </location>
</feature>